<gene>
    <name evidence="2" type="ORF">DKX38_019464</name>
</gene>
<keyword evidence="3" id="KW-1185">Reference proteome</keyword>
<dbReference type="Proteomes" id="UP000326939">
    <property type="component" value="Chromosome 13"/>
</dbReference>
<evidence type="ECO:0000313" key="2">
    <source>
        <dbReference type="EMBL" id="KAB5529383.1"/>
    </source>
</evidence>
<keyword evidence="1" id="KW-1133">Transmembrane helix</keyword>
<dbReference type="PANTHER" id="PTHR34115">
    <property type="entry name" value="PROTEIN, PUTATIVE-RELATED"/>
    <property type="match status" value="1"/>
</dbReference>
<protein>
    <submittedName>
        <fullName evidence="2">Uncharacterized protein</fullName>
    </submittedName>
</protein>
<dbReference type="PANTHER" id="PTHR34115:SF7">
    <property type="entry name" value="PGG DOMAIN-CONTAINING PROTEIN"/>
    <property type="match status" value="1"/>
</dbReference>
<dbReference type="InterPro" id="IPR053258">
    <property type="entry name" value="Ca-permeable_cation_channel"/>
</dbReference>
<dbReference type="AlphaFoldDB" id="A0A5N5KGB2"/>
<feature type="transmembrane region" description="Helical" evidence="1">
    <location>
        <begin position="47"/>
        <end position="71"/>
    </location>
</feature>
<organism evidence="2 3">
    <name type="scientific">Salix brachista</name>
    <dbReference type="NCBI Taxonomy" id="2182728"/>
    <lineage>
        <taxon>Eukaryota</taxon>
        <taxon>Viridiplantae</taxon>
        <taxon>Streptophyta</taxon>
        <taxon>Embryophyta</taxon>
        <taxon>Tracheophyta</taxon>
        <taxon>Spermatophyta</taxon>
        <taxon>Magnoliopsida</taxon>
        <taxon>eudicotyledons</taxon>
        <taxon>Gunneridae</taxon>
        <taxon>Pentapetalae</taxon>
        <taxon>rosids</taxon>
        <taxon>fabids</taxon>
        <taxon>Malpighiales</taxon>
        <taxon>Salicaceae</taxon>
        <taxon>Saliceae</taxon>
        <taxon>Salix</taxon>
    </lineage>
</organism>
<keyword evidence="1" id="KW-0812">Transmembrane</keyword>
<dbReference type="EMBL" id="VDCV01000013">
    <property type="protein sequence ID" value="KAB5529383.1"/>
    <property type="molecule type" value="Genomic_DNA"/>
</dbReference>
<evidence type="ECO:0000256" key="1">
    <source>
        <dbReference type="SAM" id="Phobius"/>
    </source>
</evidence>
<name>A0A5N5KGB2_9ROSI</name>
<proteinExistence type="predicted"/>
<feature type="transmembrane region" description="Helical" evidence="1">
    <location>
        <begin position="83"/>
        <end position="99"/>
    </location>
</feature>
<comment type="caution">
    <text evidence="2">The sequence shown here is derived from an EMBL/GenBank/DDBJ whole genome shotgun (WGS) entry which is preliminary data.</text>
</comment>
<reference evidence="3" key="1">
    <citation type="journal article" date="2019" name="Gigascience">
        <title>De novo genome assembly of the endangered Acer yangbiense, a plant species with extremely small populations endemic to Yunnan Province, China.</title>
        <authorList>
            <person name="Yang J."/>
            <person name="Wariss H.M."/>
            <person name="Tao L."/>
            <person name="Zhang R."/>
            <person name="Yun Q."/>
            <person name="Hollingsworth P."/>
            <person name="Dao Z."/>
            <person name="Luo G."/>
            <person name="Guo H."/>
            <person name="Ma Y."/>
            <person name="Sun W."/>
        </authorList>
    </citation>
    <scope>NUCLEOTIDE SEQUENCE [LARGE SCALE GENOMIC DNA]</scope>
    <source>
        <strain evidence="3">cv. br00</strain>
    </source>
</reference>
<keyword evidence="1" id="KW-0472">Membrane</keyword>
<sequence length="201" mass="21792">MAANLAFQKDSIIMQHGVFALLVQTLNNLIQVKYQTTKASPFDSHDVIMSVLLVALFTYATASVAEVMLLARESPYCTLAGNLRLFAGALAAISLLAILDPMLGFITSAVWACLFMAVAYESRTEVGNILRVVTDKLIDMFTRLAASVRSRKEQPNQPPCDTLVGNLRLFAGALAAISRLSILDPILGFTTSAVWARYGFG</sequence>
<accession>A0A5N5KGB2</accession>
<evidence type="ECO:0000313" key="3">
    <source>
        <dbReference type="Proteomes" id="UP000326939"/>
    </source>
</evidence>